<evidence type="ECO:0000313" key="3">
    <source>
        <dbReference type="Proteomes" id="UP000447355"/>
    </source>
</evidence>
<comment type="caution">
    <text evidence="2">The sequence shown here is derived from an EMBL/GenBank/DDBJ whole genome shotgun (WGS) entry which is preliminary data.</text>
</comment>
<feature type="non-terminal residue" evidence="2">
    <location>
        <position position="192"/>
    </location>
</feature>
<evidence type="ECO:0008006" key="4">
    <source>
        <dbReference type="Google" id="ProtNLM"/>
    </source>
</evidence>
<feature type="chain" id="PRO_5032271125" description="DUF2894 domain-containing protein" evidence="1">
    <location>
        <begin position="20"/>
        <end position="192"/>
    </location>
</feature>
<evidence type="ECO:0000256" key="1">
    <source>
        <dbReference type="SAM" id="SignalP"/>
    </source>
</evidence>
<reference evidence="2" key="1">
    <citation type="submission" date="2019-12" db="EMBL/GenBank/DDBJ databases">
        <title>Novel species isolated from a subtropical stream in China.</title>
        <authorList>
            <person name="Lu H."/>
        </authorList>
    </citation>
    <scope>NUCLEOTIDE SEQUENCE [LARGE SCALE GENOMIC DNA]</scope>
    <source>
        <strain evidence="2">FT81W</strain>
    </source>
</reference>
<feature type="signal peptide" evidence="1">
    <location>
        <begin position="1"/>
        <end position="19"/>
    </location>
</feature>
<evidence type="ECO:0000313" key="2">
    <source>
        <dbReference type="EMBL" id="MYM98900.1"/>
    </source>
</evidence>
<dbReference type="AlphaFoldDB" id="A0A845GZX1"/>
<name>A0A845GZX1_9BURK</name>
<protein>
    <recommendedName>
        <fullName evidence="4">DUF2894 domain-containing protein</fullName>
    </recommendedName>
</protein>
<organism evidence="2 3">
    <name type="scientific">Duganella vulcania</name>
    <dbReference type="NCBI Taxonomy" id="2692166"/>
    <lineage>
        <taxon>Bacteria</taxon>
        <taxon>Pseudomonadati</taxon>
        <taxon>Pseudomonadota</taxon>
        <taxon>Betaproteobacteria</taxon>
        <taxon>Burkholderiales</taxon>
        <taxon>Oxalobacteraceae</taxon>
        <taxon>Telluria group</taxon>
        <taxon>Duganella</taxon>
    </lineage>
</organism>
<dbReference type="Proteomes" id="UP000447355">
    <property type="component" value="Unassembled WGS sequence"/>
</dbReference>
<dbReference type="RefSeq" id="WP_161087682.1">
    <property type="nucleotide sequence ID" value="NZ_WWCX01000163.1"/>
</dbReference>
<proteinExistence type="predicted"/>
<accession>A0A845GZX1</accession>
<sequence length="192" mass="20322">MPIPSMTLPPALAAAQALAQEAAASVATPGAGDSKTMGKADFDDLAGMAAHHGHAHKVRTPLPRRLSRTLAQLQQPAEHDDAETPLRTAAAQLIERLSDAEDDAHPWRRGPQDPLQQHTLLEQARQLLEQQPDEGAGQRARLGARLDAMEADLHGRHGAAIDEGQRQALAFEAALSTLDDGAAGAGTLSELR</sequence>
<dbReference type="EMBL" id="WWCX01000163">
    <property type="protein sequence ID" value="MYM98900.1"/>
    <property type="molecule type" value="Genomic_DNA"/>
</dbReference>
<gene>
    <name evidence="2" type="ORF">GTP90_34165</name>
</gene>
<keyword evidence="1" id="KW-0732">Signal</keyword>